<dbReference type="InterPro" id="IPR023313">
    <property type="entry name" value="UBQ-conjugating_AS"/>
</dbReference>
<evidence type="ECO:0000256" key="1">
    <source>
        <dbReference type="ARBA" id="ARBA00022679"/>
    </source>
</evidence>
<dbReference type="CDD" id="cd23812">
    <property type="entry name" value="UBCc_ScPEX4-like"/>
    <property type="match status" value="1"/>
</dbReference>
<evidence type="ECO:0000313" key="7">
    <source>
        <dbReference type="Proteomes" id="UP000591131"/>
    </source>
</evidence>
<evidence type="ECO:0000256" key="4">
    <source>
        <dbReference type="RuleBase" id="RU362109"/>
    </source>
</evidence>
<keyword evidence="2 4" id="KW-0833">Ubl conjugation pathway</keyword>
<reference evidence="6 7" key="1">
    <citation type="submission" date="2020-04" db="EMBL/GenBank/DDBJ databases">
        <title>Perkinsus chesapeaki whole genome sequence.</title>
        <authorList>
            <person name="Bogema D.R."/>
        </authorList>
    </citation>
    <scope>NUCLEOTIDE SEQUENCE [LARGE SCALE GENOMIC DNA]</scope>
    <source>
        <strain evidence="6">ATCC PRA-425</strain>
    </source>
</reference>
<dbReference type="PANTHER" id="PTHR24068">
    <property type="entry name" value="UBIQUITIN-CONJUGATING ENZYME E2"/>
    <property type="match status" value="1"/>
</dbReference>
<protein>
    <submittedName>
        <fullName evidence="6">E2 ubiquitin-protein ligase peroxin 4</fullName>
    </submittedName>
</protein>
<evidence type="ECO:0000256" key="2">
    <source>
        <dbReference type="ARBA" id="ARBA00022786"/>
    </source>
</evidence>
<name>A0A7J6L8C0_PERCH</name>
<gene>
    <name evidence="6" type="primary">PEX4</name>
    <name evidence="6" type="ORF">FOL47_009432</name>
</gene>
<dbReference type="PROSITE" id="PS00183">
    <property type="entry name" value="UBC_1"/>
    <property type="match status" value="1"/>
</dbReference>
<dbReference type="PROSITE" id="PS50127">
    <property type="entry name" value="UBC_2"/>
    <property type="match status" value="1"/>
</dbReference>
<dbReference type="Gene3D" id="3.10.110.10">
    <property type="entry name" value="Ubiquitin Conjugating Enzyme"/>
    <property type="match status" value="1"/>
</dbReference>
<dbReference type="OrthoDB" id="9973183at2759"/>
<proteinExistence type="inferred from homology"/>
<sequence>MSRIRLMKELKEASQHPNPDIDLEIVGGSFEDWVAVIRPPKSDKAYGGGSFVLHLQCGPMYPIEPPKVTMVTKIFHPNVNYKTGEICLDILKRDGWSPAWTLTYVCMAILSLLAEPNADSPLNCDAGNLLRNGDRRGFNSLAHMYTMENSTKEDAIRDRQKLVNSICA</sequence>
<keyword evidence="7" id="KW-1185">Reference proteome</keyword>
<evidence type="ECO:0000259" key="5">
    <source>
        <dbReference type="PROSITE" id="PS50127"/>
    </source>
</evidence>
<accession>A0A7J6L8C0</accession>
<dbReference type="InterPro" id="IPR016135">
    <property type="entry name" value="UBQ-conjugating_enzyme/RWD"/>
</dbReference>
<keyword evidence="6" id="KW-0436">Ligase</keyword>
<dbReference type="GO" id="GO:0016740">
    <property type="term" value="F:transferase activity"/>
    <property type="evidence" value="ECO:0007669"/>
    <property type="project" value="UniProtKB-KW"/>
</dbReference>
<feature type="domain" description="UBC core" evidence="5">
    <location>
        <begin position="1"/>
        <end position="151"/>
    </location>
</feature>
<evidence type="ECO:0000256" key="3">
    <source>
        <dbReference type="PROSITE-ProRule" id="PRU10133"/>
    </source>
</evidence>
<keyword evidence="4" id="KW-0547">Nucleotide-binding</keyword>
<organism evidence="6 7">
    <name type="scientific">Perkinsus chesapeaki</name>
    <name type="common">Clam parasite</name>
    <name type="synonym">Perkinsus andrewsi</name>
    <dbReference type="NCBI Taxonomy" id="330153"/>
    <lineage>
        <taxon>Eukaryota</taxon>
        <taxon>Sar</taxon>
        <taxon>Alveolata</taxon>
        <taxon>Perkinsozoa</taxon>
        <taxon>Perkinsea</taxon>
        <taxon>Perkinsida</taxon>
        <taxon>Perkinsidae</taxon>
        <taxon>Perkinsus</taxon>
    </lineage>
</organism>
<dbReference type="Proteomes" id="UP000591131">
    <property type="component" value="Unassembled WGS sequence"/>
</dbReference>
<comment type="similarity">
    <text evidence="4">Belongs to the ubiquitin-conjugating enzyme family.</text>
</comment>
<dbReference type="GO" id="GO:0016874">
    <property type="term" value="F:ligase activity"/>
    <property type="evidence" value="ECO:0007669"/>
    <property type="project" value="UniProtKB-KW"/>
</dbReference>
<dbReference type="SUPFAM" id="SSF54495">
    <property type="entry name" value="UBC-like"/>
    <property type="match status" value="1"/>
</dbReference>
<dbReference type="AlphaFoldDB" id="A0A7J6L8C0"/>
<comment type="caution">
    <text evidence="6">The sequence shown here is derived from an EMBL/GenBank/DDBJ whole genome shotgun (WGS) entry which is preliminary data.</text>
</comment>
<dbReference type="Pfam" id="PF00179">
    <property type="entry name" value="UQ_con"/>
    <property type="match status" value="1"/>
</dbReference>
<dbReference type="EMBL" id="JAAPAO010000658">
    <property type="protein sequence ID" value="KAF4655413.1"/>
    <property type="molecule type" value="Genomic_DNA"/>
</dbReference>
<dbReference type="InterPro" id="IPR000608">
    <property type="entry name" value="UBC"/>
</dbReference>
<dbReference type="GO" id="GO:0005524">
    <property type="term" value="F:ATP binding"/>
    <property type="evidence" value="ECO:0007669"/>
    <property type="project" value="UniProtKB-UniRule"/>
</dbReference>
<keyword evidence="1" id="KW-0808">Transferase</keyword>
<keyword evidence="4" id="KW-0067">ATP-binding</keyword>
<dbReference type="SMART" id="SM00212">
    <property type="entry name" value="UBCc"/>
    <property type="match status" value="1"/>
</dbReference>
<feature type="active site" description="Glycyl thioester intermediate" evidence="3">
    <location>
        <position position="87"/>
    </location>
</feature>
<evidence type="ECO:0000313" key="6">
    <source>
        <dbReference type="EMBL" id="KAF4655413.1"/>
    </source>
</evidence>